<protein>
    <submittedName>
        <fullName evidence="2">Dienelactone hydrolase family protein</fullName>
    </submittedName>
</protein>
<dbReference type="InterPro" id="IPR051049">
    <property type="entry name" value="Dienelactone_hydrolase-like"/>
</dbReference>
<dbReference type="InterPro" id="IPR002925">
    <property type="entry name" value="Dienelactn_hydro"/>
</dbReference>
<dbReference type="PANTHER" id="PTHR46623">
    <property type="entry name" value="CARBOXYMETHYLENEBUTENOLIDASE-RELATED"/>
    <property type="match status" value="1"/>
</dbReference>
<evidence type="ECO:0000313" key="2">
    <source>
        <dbReference type="EMBL" id="RDZ28838.1"/>
    </source>
</evidence>
<dbReference type="RefSeq" id="WP_115858275.1">
    <property type="nucleotide sequence ID" value="NZ_QTSU01000001.1"/>
</dbReference>
<keyword evidence="2" id="KW-0378">Hydrolase</keyword>
<keyword evidence="3" id="KW-1185">Reference proteome</keyword>
<evidence type="ECO:0000259" key="1">
    <source>
        <dbReference type="Pfam" id="PF01738"/>
    </source>
</evidence>
<name>A0A371K4M5_9GAMM</name>
<accession>A0A371K4M5</accession>
<gene>
    <name evidence="2" type="ORF">DX914_06925</name>
</gene>
<feature type="domain" description="Dienelactone hydrolase" evidence="1">
    <location>
        <begin position="15"/>
        <end position="218"/>
    </location>
</feature>
<dbReference type="OrthoDB" id="9787933at2"/>
<dbReference type="GO" id="GO:0016787">
    <property type="term" value="F:hydrolase activity"/>
    <property type="evidence" value="ECO:0007669"/>
    <property type="project" value="UniProtKB-KW"/>
</dbReference>
<dbReference type="InterPro" id="IPR029058">
    <property type="entry name" value="AB_hydrolase_fold"/>
</dbReference>
<organism evidence="2 3">
    <name type="scientific">Lysobacter silvisoli</name>
    <dbReference type="NCBI Taxonomy" id="2293254"/>
    <lineage>
        <taxon>Bacteria</taxon>
        <taxon>Pseudomonadati</taxon>
        <taxon>Pseudomonadota</taxon>
        <taxon>Gammaproteobacteria</taxon>
        <taxon>Lysobacterales</taxon>
        <taxon>Lysobacteraceae</taxon>
        <taxon>Lysobacter</taxon>
    </lineage>
</organism>
<comment type="caution">
    <text evidence="2">The sequence shown here is derived from an EMBL/GenBank/DDBJ whole genome shotgun (WGS) entry which is preliminary data.</text>
</comment>
<sequence>MGQWIDLDTPHGPLQAWRAEPAGPARGGLVVLQEIFGVNAHIRSVAERFAAAGYLALAPDLFAPVQPHIELGYTPDDAARGTGLRTAVGFDRAVDIAGAAAHALQIEGLRTGAVGYCWGGSLAFLCNTRHGLPAVSYYGARTLPYLGEPPRAPMLFHFGERDASIPPEAIDAHRAALPHAPIYLYNAGHGFNCDLRADYHADSAELAWRRTLDFFADALK</sequence>
<dbReference type="Proteomes" id="UP000264492">
    <property type="component" value="Unassembled WGS sequence"/>
</dbReference>
<dbReference type="SUPFAM" id="SSF53474">
    <property type="entry name" value="alpha/beta-Hydrolases"/>
    <property type="match status" value="1"/>
</dbReference>
<dbReference type="PANTHER" id="PTHR46623:SF6">
    <property type="entry name" value="ALPHA_BETA-HYDROLASES SUPERFAMILY PROTEIN"/>
    <property type="match status" value="1"/>
</dbReference>
<proteinExistence type="predicted"/>
<dbReference type="Gene3D" id="3.40.50.1820">
    <property type="entry name" value="alpha/beta hydrolase"/>
    <property type="match status" value="1"/>
</dbReference>
<dbReference type="EMBL" id="QTSU01000001">
    <property type="protein sequence ID" value="RDZ28838.1"/>
    <property type="molecule type" value="Genomic_DNA"/>
</dbReference>
<dbReference type="Pfam" id="PF01738">
    <property type="entry name" value="DLH"/>
    <property type="match status" value="1"/>
</dbReference>
<dbReference type="AlphaFoldDB" id="A0A371K4M5"/>
<reference evidence="2 3" key="1">
    <citation type="submission" date="2018-08" db="EMBL/GenBank/DDBJ databases">
        <title>Lysobacter sp. zong2l5, whole genome shotgun sequence.</title>
        <authorList>
            <person name="Zhang X."/>
            <person name="Feng G."/>
            <person name="Zhu H."/>
        </authorList>
    </citation>
    <scope>NUCLEOTIDE SEQUENCE [LARGE SCALE GENOMIC DNA]</scope>
    <source>
        <strain evidence="3">zong2l5</strain>
    </source>
</reference>
<evidence type="ECO:0000313" key="3">
    <source>
        <dbReference type="Proteomes" id="UP000264492"/>
    </source>
</evidence>